<gene>
    <name evidence="2" type="ORF">C487_00225</name>
</gene>
<comment type="caution">
    <text evidence="2">The sequence shown here is derived from an EMBL/GenBank/DDBJ whole genome shotgun (WGS) entry which is preliminary data.</text>
</comment>
<proteinExistence type="predicted"/>
<dbReference type="EMBL" id="AOII01000005">
    <property type="protein sequence ID" value="ELY83741.1"/>
    <property type="molecule type" value="Genomic_DNA"/>
</dbReference>
<dbReference type="SUPFAM" id="SSF46785">
    <property type="entry name" value="Winged helix' DNA-binding domain"/>
    <property type="match status" value="1"/>
</dbReference>
<dbReference type="AlphaFoldDB" id="L9ZCK9"/>
<feature type="domain" description="DUF7344" evidence="1">
    <location>
        <begin position="7"/>
        <end position="81"/>
    </location>
</feature>
<dbReference type="InterPro" id="IPR036390">
    <property type="entry name" value="WH_DNA-bd_sf"/>
</dbReference>
<name>L9ZCK9_9EURY</name>
<dbReference type="Proteomes" id="UP000011618">
    <property type="component" value="Unassembled WGS sequence"/>
</dbReference>
<dbReference type="InterPro" id="IPR036388">
    <property type="entry name" value="WH-like_DNA-bd_sf"/>
</dbReference>
<dbReference type="Pfam" id="PF24035">
    <property type="entry name" value="DUF7344"/>
    <property type="match status" value="1"/>
</dbReference>
<accession>L9ZCK9</accession>
<reference evidence="2 3" key="1">
    <citation type="journal article" date="2014" name="PLoS Genet.">
        <title>Phylogenetically driven sequencing of extremely halophilic archaea reveals strategies for static and dynamic osmo-response.</title>
        <authorList>
            <person name="Becker E.A."/>
            <person name="Seitzer P.M."/>
            <person name="Tritt A."/>
            <person name="Larsen D."/>
            <person name="Krusor M."/>
            <person name="Yao A.I."/>
            <person name="Wu D."/>
            <person name="Madern D."/>
            <person name="Eisen J.A."/>
            <person name="Darling A.E."/>
            <person name="Facciotti M.T."/>
        </authorList>
    </citation>
    <scope>NUCLEOTIDE SEQUENCE [LARGE SCALE GENOMIC DNA]</scope>
    <source>
        <strain evidence="2 3">DSM 3751</strain>
    </source>
</reference>
<evidence type="ECO:0000259" key="1">
    <source>
        <dbReference type="Pfam" id="PF24035"/>
    </source>
</evidence>
<dbReference type="eggNOG" id="arCOG03828">
    <property type="taxonomic scope" value="Archaea"/>
</dbReference>
<dbReference type="Gene3D" id="1.10.10.10">
    <property type="entry name" value="Winged helix-like DNA-binding domain superfamily/Winged helix DNA-binding domain"/>
    <property type="match status" value="1"/>
</dbReference>
<evidence type="ECO:0000313" key="2">
    <source>
        <dbReference type="EMBL" id="ELY83741.1"/>
    </source>
</evidence>
<dbReference type="OrthoDB" id="155703at2157"/>
<dbReference type="InterPro" id="IPR055768">
    <property type="entry name" value="DUF7344"/>
</dbReference>
<sequence length="108" mass="12291">MISQQDYEILADADRYYILYELVQNNGLVTISDLAQQLAACSTVSEDSDRSIEHAKIRLVHNHLPRLEDHGLIEYDARSGDMRLTNTERAKALLETVEEFESVAVRPT</sequence>
<dbReference type="RefSeq" id="WP_006183632.1">
    <property type="nucleotide sequence ID" value="NZ_AOII01000005.1"/>
</dbReference>
<protein>
    <recommendedName>
        <fullName evidence="1">DUF7344 domain-containing protein</fullName>
    </recommendedName>
</protein>
<evidence type="ECO:0000313" key="3">
    <source>
        <dbReference type="Proteomes" id="UP000011618"/>
    </source>
</evidence>
<organism evidence="2 3">
    <name type="scientific">Natrinema pallidum DSM 3751</name>
    <dbReference type="NCBI Taxonomy" id="1227495"/>
    <lineage>
        <taxon>Archaea</taxon>
        <taxon>Methanobacteriati</taxon>
        <taxon>Methanobacteriota</taxon>
        <taxon>Stenosarchaea group</taxon>
        <taxon>Halobacteria</taxon>
        <taxon>Halobacteriales</taxon>
        <taxon>Natrialbaceae</taxon>
        <taxon>Natrinema</taxon>
    </lineage>
</organism>